<evidence type="ECO:0000256" key="6">
    <source>
        <dbReference type="ARBA" id="ARBA00022660"/>
    </source>
</evidence>
<evidence type="ECO:0000256" key="8">
    <source>
        <dbReference type="ARBA" id="ARBA00022982"/>
    </source>
</evidence>
<evidence type="ECO:0000256" key="10">
    <source>
        <dbReference type="ARBA" id="ARBA00023136"/>
    </source>
</evidence>
<feature type="domain" description="Ribosomal protein/NADH dehydrogenase" evidence="14">
    <location>
        <begin position="24"/>
        <end position="95"/>
    </location>
</feature>
<keyword evidence="6" id="KW-0679">Respiratory chain</keyword>
<evidence type="ECO:0000256" key="11">
    <source>
        <dbReference type="ARBA" id="ARBA00031441"/>
    </source>
</evidence>
<evidence type="ECO:0000256" key="1">
    <source>
        <dbReference type="ARBA" id="ARBA00003195"/>
    </source>
</evidence>
<comment type="subcellular location">
    <subcellularLocation>
        <location evidence="2">Mitochondrion inner membrane</location>
        <topology evidence="2">Peripheral membrane protein</topology>
        <orientation evidence="2">Matrix side</orientation>
    </subcellularLocation>
</comment>
<comment type="function">
    <text evidence="1">Accessory subunit of the mitochondrial membrane respiratory chain NADH dehydrogenase (Complex I), that is believed not to be involved in catalysis. Complex I functions in the transfer of electrons from NADH to the respiratory chain. The immediate electron acceptor for the enzyme is believed to be ubiquinone.</text>
</comment>
<keyword evidence="9" id="KW-0496">Mitochondrion</keyword>
<evidence type="ECO:0000256" key="7">
    <source>
        <dbReference type="ARBA" id="ARBA00022792"/>
    </source>
</evidence>
<dbReference type="SMART" id="SM00916">
    <property type="entry name" value="L51_S25_CI-B8"/>
    <property type="match status" value="1"/>
</dbReference>
<dbReference type="GO" id="GO:0005743">
    <property type="term" value="C:mitochondrial inner membrane"/>
    <property type="evidence" value="ECO:0007669"/>
    <property type="project" value="UniProtKB-SubCell"/>
</dbReference>
<sequence length="95" mass="10971">MRVSITKCAKFIPRLKEIRLHLCQTGESSKGAREFVQKHYPKLKRENPETPFLIRECTGVQPRLWARYELGKESSMPLTNLTSEDILKQVEAVGK</sequence>
<evidence type="ECO:0000256" key="2">
    <source>
        <dbReference type="ARBA" id="ARBA00004443"/>
    </source>
</evidence>
<keyword evidence="13" id="KW-1015">Disulfide bond</keyword>
<protein>
    <recommendedName>
        <fullName evidence="4">NADH dehydrogenase [ubiquinone] 1 alpha subcomplex subunit 2</fullName>
    </recommendedName>
    <alternativeName>
        <fullName evidence="11">Complex I-B8</fullName>
    </alternativeName>
    <alternativeName>
        <fullName evidence="12">NADH-ubiquinone oxidoreductase B8 subunit</fullName>
    </alternativeName>
</protein>
<proteinExistence type="evidence at transcript level"/>
<evidence type="ECO:0000256" key="12">
    <source>
        <dbReference type="ARBA" id="ARBA00032513"/>
    </source>
</evidence>
<keyword evidence="5" id="KW-0813">Transport</keyword>
<comment type="similarity">
    <text evidence="3">Belongs to the complex I NDUFA2 subunit family.</text>
</comment>
<dbReference type="PANTHER" id="PTHR12878:SF0">
    <property type="entry name" value="NADH DEHYDROGENASE [UBIQUINONE] 1 ALPHA SUBCOMPLEX SUBUNIT 2"/>
    <property type="match status" value="1"/>
</dbReference>
<evidence type="ECO:0000256" key="13">
    <source>
        <dbReference type="PIRSR" id="PIRSR005822-1"/>
    </source>
</evidence>
<accession>A0A0K8TTE1</accession>
<evidence type="ECO:0000256" key="9">
    <source>
        <dbReference type="ARBA" id="ARBA00023128"/>
    </source>
</evidence>
<dbReference type="AlphaFoldDB" id="A0A0K8TTE1"/>
<dbReference type="InterPro" id="IPR036249">
    <property type="entry name" value="Thioredoxin-like_sf"/>
</dbReference>
<reference evidence="15" key="1">
    <citation type="journal article" date="2015" name="Insect Biochem. Mol. Biol.">
        <title>An insight into the sialome of the horse fly, Tabanus bromius.</title>
        <authorList>
            <person name="Ribeiro J.M."/>
            <person name="Kazimirova M."/>
            <person name="Takac P."/>
            <person name="Andersen J.F."/>
            <person name="Francischetti I.M."/>
        </authorList>
    </citation>
    <scope>NUCLEOTIDE SEQUENCE</scope>
</reference>
<evidence type="ECO:0000259" key="14">
    <source>
        <dbReference type="SMART" id="SM00916"/>
    </source>
</evidence>
<keyword evidence="7" id="KW-0999">Mitochondrion inner membrane</keyword>
<evidence type="ECO:0000256" key="5">
    <source>
        <dbReference type="ARBA" id="ARBA00022448"/>
    </source>
</evidence>
<evidence type="ECO:0000256" key="3">
    <source>
        <dbReference type="ARBA" id="ARBA00008939"/>
    </source>
</evidence>
<dbReference type="Gene3D" id="3.40.30.10">
    <property type="entry name" value="Glutaredoxin"/>
    <property type="match status" value="1"/>
</dbReference>
<organism evidence="15">
    <name type="scientific">Tabanus bromius</name>
    <name type="common">Band-eyed brown horse fly</name>
    <dbReference type="NCBI Taxonomy" id="304241"/>
    <lineage>
        <taxon>Eukaryota</taxon>
        <taxon>Metazoa</taxon>
        <taxon>Ecdysozoa</taxon>
        <taxon>Arthropoda</taxon>
        <taxon>Hexapoda</taxon>
        <taxon>Insecta</taxon>
        <taxon>Pterygota</taxon>
        <taxon>Neoptera</taxon>
        <taxon>Endopterygota</taxon>
        <taxon>Diptera</taxon>
        <taxon>Brachycera</taxon>
        <taxon>Tabanomorpha</taxon>
        <taxon>Tabanoidea</taxon>
        <taxon>Tabanidae</taxon>
        <taxon>Tabanus</taxon>
    </lineage>
</organism>
<keyword evidence="15" id="KW-0830">Ubiquinone</keyword>
<dbReference type="PIRSF" id="PIRSF005822">
    <property type="entry name" value="NDUA2"/>
    <property type="match status" value="1"/>
</dbReference>
<dbReference type="EMBL" id="GDAI01000175">
    <property type="protein sequence ID" value="JAI17428.1"/>
    <property type="molecule type" value="mRNA"/>
</dbReference>
<dbReference type="PANTHER" id="PTHR12878">
    <property type="entry name" value="NADH-UBIQUINONE OXIDOREDUCTASE B8 SUBUNIT"/>
    <property type="match status" value="1"/>
</dbReference>
<name>A0A0K8TTE1_TABBR</name>
<evidence type="ECO:0000313" key="15">
    <source>
        <dbReference type="EMBL" id="JAI17428.1"/>
    </source>
</evidence>
<keyword evidence="10" id="KW-0472">Membrane</keyword>
<dbReference type="SUPFAM" id="SSF52833">
    <property type="entry name" value="Thioredoxin-like"/>
    <property type="match status" value="1"/>
</dbReference>
<keyword evidence="8" id="KW-0249">Electron transport</keyword>
<evidence type="ECO:0000256" key="4">
    <source>
        <dbReference type="ARBA" id="ARBA00016394"/>
    </source>
</evidence>
<dbReference type="Pfam" id="PF05047">
    <property type="entry name" value="L51_S25_CI-B8"/>
    <property type="match status" value="1"/>
</dbReference>
<feature type="disulfide bond" description="Redox-active" evidence="13">
    <location>
        <begin position="23"/>
        <end position="57"/>
    </location>
</feature>
<dbReference type="InterPro" id="IPR016464">
    <property type="entry name" value="NADH_Ub_cplx-1_asu_su-2"/>
</dbReference>
<dbReference type="InterPro" id="IPR007741">
    <property type="entry name" value="Ribosomal_mL43/mS25/NADH_DH"/>
</dbReference>